<dbReference type="AlphaFoldDB" id="C4GCX5"/>
<protein>
    <submittedName>
        <fullName evidence="1">Uncharacterized protein</fullName>
    </submittedName>
</protein>
<sequence>MRFPNLFLMSFVCCLLFTVLCSLSLIRCKDAVNKRNDLI</sequence>
<organism evidence="1 2">
    <name type="scientific">Shuttleworthella satelles DSM 14600</name>
    <dbReference type="NCBI Taxonomy" id="626523"/>
    <lineage>
        <taxon>Bacteria</taxon>
        <taxon>Bacillati</taxon>
        <taxon>Bacillota</taxon>
        <taxon>Clostridia</taxon>
        <taxon>Lachnospirales</taxon>
        <taxon>Lachnospiraceae</taxon>
        <taxon>Shuttleworthella</taxon>
    </lineage>
</organism>
<gene>
    <name evidence="1" type="ORF">GCWU000342_01819</name>
</gene>
<accession>C4GCX5</accession>
<reference evidence="1" key="1">
    <citation type="submission" date="2009-04" db="EMBL/GenBank/DDBJ databases">
        <authorList>
            <person name="Weinstock G."/>
            <person name="Sodergren E."/>
            <person name="Clifton S."/>
            <person name="Fulton L."/>
            <person name="Fulton B."/>
            <person name="Courtney L."/>
            <person name="Fronick C."/>
            <person name="Harrison M."/>
            <person name="Strong C."/>
            <person name="Farmer C."/>
            <person name="Delahaunty K."/>
            <person name="Markovic C."/>
            <person name="Hall O."/>
            <person name="Minx P."/>
            <person name="Tomlinson C."/>
            <person name="Mitreva M."/>
            <person name="Nelson J."/>
            <person name="Hou S."/>
            <person name="Wollam A."/>
            <person name="Pepin K.H."/>
            <person name="Johnson M."/>
            <person name="Bhonagiri V."/>
            <person name="Nash W.E."/>
            <person name="Warren W."/>
            <person name="Chinwalla A."/>
            <person name="Mardis E.R."/>
            <person name="Wilson R.K."/>
        </authorList>
    </citation>
    <scope>NUCLEOTIDE SEQUENCE [LARGE SCALE GENOMIC DNA]</scope>
    <source>
        <strain evidence="1">DSM 14600</strain>
    </source>
</reference>
<comment type="caution">
    <text evidence="1">The sequence shown here is derived from an EMBL/GenBank/DDBJ whole genome shotgun (WGS) entry which is preliminary data.</text>
</comment>
<proteinExistence type="predicted"/>
<keyword evidence="2" id="KW-1185">Reference proteome</keyword>
<dbReference type="HOGENOM" id="CLU_3316954_0_0_9"/>
<name>C4GCX5_9FIRM</name>
<dbReference type="EMBL" id="ACIP02000004">
    <property type="protein sequence ID" value="EEP27825.1"/>
    <property type="molecule type" value="Genomic_DNA"/>
</dbReference>
<evidence type="ECO:0000313" key="1">
    <source>
        <dbReference type="EMBL" id="EEP27825.1"/>
    </source>
</evidence>
<dbReference type="Proteomes" id="UP000003494">
    <property type="component" value="Unassembled WGS sequence"/>
</dbReference>
<evidence type="ECO:0000313" key="2">
    <source>
        <dbReference type="Proteomes" id="UP000003494"/>
    </source>
</evidence>
<dbReference type="STRING" id="626523.GCWU000342_01819"/>